<comment type="caution">
    <text evidence="2">The sequence shown here is derived from an EMBL/GenBank/DDBJ whole genome shotgun (WGS) entry which is preliminary data.</text>
</comment>
<sequence>MKKSLVLLFALLLSFSISAQKLRIFGEVQQEINLDAQALSKYPSANFEVKDKDQSKTYNAVGVYELFKAAGVTLGNQLRGESLSKYVVAKASDGYEVVFALTEFDPEYTDSPVLIAPNDGTFRLIVPKEKRRARWIRELASLEIKFAK</sequence>
<feature type="signal peptide" evidence="1">
    <location>
        <begin position="1"/>
        <end position="19"/>
    </location>
</feature>
<dbReference type="EMBL" id="JASHIF010000018">
    <property type="protein sequence ID" value="MDI9861254.1"/>
    <property type="molecule type" value="Genomic_DNA"/>
</dbReference>
<reference evidence="2 3" key="1">
    <citation type="submission" date="2023-05" db="EMBL/GenBank/DDBJ databases">
        <title>Novel species of genus Flectobacillus isolated from stream in China.</title>
        <authorList>
            <person name="Lu H."/>
        </authorList>
    </citation>
    <scope>NUCLEOTIDE SEQUENCE [LARGE SCALE GENOMIC DNA]</scope>
    <source>
        <strain evidence="2 3">KCTC 42575</strain>
    </source>
</reference>
<evidence type="ECO:0000256" key="1">
    <source>
        <dbReference type="SAM" id="SignalP"/>
    </source>
</evidence>
<dbReference type="Proteomes" id="UP001236507">
    <property type="component" value="Unassembled WGS sequence"/>
</dbReference>
<keyword evidence="3" id="KW-1185">Reference proteome</keyword>
<evidence type="ECO:0000313" key="3">
    <source>
        <dbReference type="Proteomes" id="UP001236507"/>
    </source>
</evidence>
<protein>
    <submittedName>
        <fullName evidence="2">Molybdopterin-binding protein</fullName>
    </submittedName>
</protein>
<name>A0ABT6YCE6_9BACT</name>
<proteinExistence type="predicted"/>
<accession>A0ABT6YCE6</accession>
<feature type="chain" id="PRO_5046665608" evidence="1">
    <location>
        <begin position="20"/>
        <end position="148"/>
    </location>
</feature>
<gene>
    <name evidence="2" type="ORF">QM524_18695</name>
</gene>
<dbReference type="RefSeq" id="WP_283345742.1">
    <property type="nucleotide sequence ID" value="NZ_JASHIF010000018.1"/>
</dbReference>
<keyword evidence="1" id="KW-0732">Signal</keyword>
<organism evidence="2 3">
    <name type="scientific">Flectobacillus roseus</name>
    <dbReference type="NCBI Taxonomy" id="502259"/>
    <lineage>
        <taxon>Bacteria</taxon>
        <taxon>Pseudomonadati</taxon>
        <taxon>Bacteroidota</taxon>
        <taxon>Cytophagia</taxon>
        <taxon>Cytophagales</taxon>
        <taxon>Flectobacillaceae</taxon>
        <taxon>Flectobacillus</taxon>
    </lineage>
</organism>
<evidence type="ECO:0000313" key="2">
    <source>
        <dbReference type="EMBL" id="MDI9861254.1"/>
    </source>
</evidence>